<reference evidence="9" key="1">
    <citation type="journal article" date="2019" name="Nat. Commun.">
        <title>Expansion of phycobilisome linker gene families in mesophilic red algae.</title>
        <authorList>
            <person name="Lee J."/>
            <person name="Kim D."/>
            <person name="Bhattacharya D."/>
            <person name="Yoon H.S."/>
        </authorList>
    </citation>
    <scope>NUCLEOTIDE SEQUENCE [LARGE SCALE GENOMIC DNA]</scope>
    <source>
        <strain evidence="9">CCMP 1328</strain>
    </source>
</reference>
<evidence type="ECO:0000256" key="4">
    <source>
        <dbReference type="PROSITE-ProRule" id="PRU00175"/>
    </source>
</evidence>
<dbReference type="EMBL" id="VRMN01000001">
    <property type="protein sequence ID" value="KAA8497645.1"/>
    <property type="molecule type" value="Genomic_DNA"/>
</dbReference>
<dbReference type="PANTHER" id="PTHR22765:SF411">
    <property type="entry name" value="OS02G0248440 PROTEIN"/>
    <property type="match status" value="1"/>
</dbReference>
<dbReference type="SMART" id="SM00184">
    <property type="entry name" value="RING"/>
    <property type="match status" value="1"/>
</dbReference>
<gene>
    <name evidence="8" type="ORF">FVE85_5230</name>
</gene>
<keyword evidence="6" id="KW-0472">Membrane</keyword>
<keyword evidence="3" id="KW-0862">Zinc</keyword>
<dbReference type="GO" id="GO:0061630">
    <property type="term" value="F:ubiquitin protein ligase activity"/>
    <property type="evidence" value="ECO:0007669"/>
    <property type="project" value="TreeGrafter"/>
</dbReference>
<evidence type="ECO:0000259" key="7">
    <source>
        <dbReference type="PROSITE" id="PS50089"/>
    </source>
</evidence>
<dbReference type="PROSITE" id="PS50089">
    <property type="entry name" value="ZF_RING_2"/>
    <property type="match status" value="1"/>
</dbReference>
<accession>A0A5J4Z2Y6</accession>
<feature type="transmembrane region" description="Helical" evidence="6">
    <location>
        <begin position="47"/>
        <end position="68"/>
    </location>
</feature>
<dbReference type="GO" id="GO:0008270">
    <property type="term" value="F:zinc ion binding"/>
    <property type="evidence" value="ECO:0007669"/>
    <property type="project" value="UniProtKB-KW"/>
</dbReference>
<dbReference type="OrthoDB" id="2427at2759"/>
<dbReference type="SMART" id="SM00744">
    <property type="entry name" value="RINGv"/>
    <property type="match status" value="1"/>
</dbReference>
<feature type="transmembrane region" description="Helical" evidence="6">
    <location>
        <begin position="74"/>
        <end position="95"/>
    </location>
</feature>
<dbReference type="InterPro" id="IPR001841">
    <property type="entry name" value="Znf_RING"/>
</dbReference>
<evidence type="ECO:0000256" key="2">
    <source>
        <dbReference type="ARBA" id="ARBA00022771"/>
    </source>
</evidence>
<dbReference type="InterPro" id="IPR011016">
    <property type="entry name" value="Znf_RING-CH"/>
</dbReference>
<dbReference type="Gene3D" id="3.30.40.10">
    <property type="entry name" value="Zinc/RING finger domain, C3HC4 (zinc finger)"/>
    <property type="match status" value="1"/>
</dbReference>
<dbReference type="InterPro" id="IPR051826">
    <property type="entry name" value="E3_ubiquitin-ligase_domain"/>
</dbReference>
<dbReference type="AlphaFoldDB" id="A0A5J4Z2Y6"/>
<dbReference type="SUPFAM" id="SSF57850">
    <property type="entry name" value="RING/U-box"/>
    <property type="match status" value="1"/>
</dbReference>
<evidence type="ECO:0000256" key="6">
    <source>
        <dbReference type="SAM" id="Phobius"/>
    </source>
</evidence>
<protein>
    <submittedName>
        <fullName evidence="8">E3 ubiquitin-protein ligase ATL9</fullName>
    </submittedName>
</protein>
<proteinExistence type="predicted"/>
<keyword evidence="2 4" id="KW-0863">Zinc-finger</keyword>
<evidence type="ECO:0000313" key="9">
    <source>
        <dbReference type="Proteomes" id="UP000324585"/>
    </source>
</evidence>
<keyword evidence="9" id="KW-1185">Reference proteome</keyword>
<dbReference type="CDD" id="cd16454">
    <property type="entry name" value="RING-H2_PA-TM-RING"/>
    <property type="match status" value="1"/>
</dbReference>
<feature type="transmembrane region" description="Helical" evidence="6">
    <location>
        <begin position="185"/>
        <end position="209"/>
    </location>
</feature>
<dbReference type="Pfam" id="PF13639">
    <property type="entry name" value="zf-RING_2"/>
    <property type="match status" value="1"/>
</dbReference>
<dbReference type="PANTHER" id="PTHR22765">
    <property type="entry name" value="RING FINGER AND PROTEASE ASSOCIATED DOMAIN-CONTAINING"/>
    <property type="match status" value="1"/>
</dbReference>
<comment type="caution">
    <text evidence="8">The sequence shown here is derived from an EMBL/GenBank/DDBJ whole genome shotgun (WGS) entry which is preliminary data.</text>
</comment>
<name>A0A5J4Z2Y6_PORPP</name>
<feature type="region of interest" description="Disordered" evidence="5">
    <location>
        <begin position="334"/>
        <end position="360"/>
    </location>
</feature>
<evidence type="ECO:0000256" key="1">
    <source>
        <dbReference type="ARBA" id="ARBA00022723"/>
    </source>
</evidence>
<evidence type="ECO:0000256" key="3">
    <source>
        <dbReference type="ARBA" id="ARBA00022833"/>
    </source>
</evidence>
<dbReference type="InterPro" id="IPR013083">
    <property type="entry name" value="Znf_RING/FYVE/PHD"/>
</dbReference>
<dbReference type="GO" id="GO:0006511">
    <property type="term" value="P:ubiquitin-dependent protein catabolic process"/>
    <property type="evidence" value="ECO:0007669"/>
    <property type="project" value="TreeGrafter"/>
</dbReference>
<evidence type="ECO:0000256" key="5">
    <source>
        <dbReference type="SAM" id="MobiDB-lite"/>
    </source>
</evidence>
<feature type="transmembrane region" description="Helical" evidence="6">
    <location>
        <begin position="107"/>
        <end position="125"/>
    </location>
</feature>
<keyword evidence="1" id="KW-0479">Metal-binding</keyword>
<feature type="compositionally biased region" description="Basic and acidic residues" evidence="5">
    <location>
        <begin position="1"/>
        <end position="15"/>
    </location>
</feature>
<organism evidence="8 9">
    <name type="scientific">Porphyridium purpureum</name>
    <name type="common">Red alga</name>
    <name type="synonym">Porphyridium cruentum</name>
    <dbReference type="NCBI Taxonomy" id="35688"/>
    <lineage>
        <taxon>Eukaryota</taxon>
        <taxon>Rhodophyta</taxon>
        <taxon>Bangiophyceae</taxon>
        <taxon>Porphyridiales</taxon>
        <taxon>Porphyridiaceae</taxon>
        <taxon>Porphyridium</taxon>
    </lineage>
</organism>
<feature type="domain" description="RING-type" evidence="7">
    <location>
        <begin position="270"/>
        <end position="317"/>
    </location>
</feature>
<keyword evidence="6" id="KW-0812">Transmembrane</keyword>
<dbReference type="Proteomes" id="UP000324585">
    <property type="component" value="Unassembled WGS sequence"/>
</dbReference>
<evidence type="ECO:0000313" key="8">
    <source>
        <dbReference type="EMBL" id="KAA8497645.1"/>
    </source>
</evidence>
<feature type="compositionally biased region" description="Acidic residues" evidence="5">
    <location>
        <begin position="350"/>
        <end position="360"/>
    </location>
</feature>
<sequence>MQAGEEARDEDRDVEQPQELGREPWGPRVAAGCRATWRLWMRLPLWVQLYLLIFPAFVVTSGIMIAVVDSSLESTATWVVSSALVTSVTVEGFCFRRWRCDQPPTNYLYRVAFGISNYSVPGFLLKPDEVGTAYWGTSREFELQQHEALDVAAMFQSGERYPIWVHPKDPTRVSTTGNAAESDDILYIFCIVLTTVLGVLYFSSICFAVRYVRRSIADEHDAAIELSENAMTQKINQSRRKRVVDALQQVCVVSANDRETAIHSRHHVDCSICLESFVDDEENAQELMQLPCSHLYHSECIVNWVMLGRHKTCPLCHAHLRVVVHMAEGRGALDPASTVGHTTSNPDLVSESDPEEGQTR</sequence>
<keyword evidence="6" id="KW-1133">Transmembrane helix</keyword>
<feature type="region of interest" description="Disordered" evidence="5">
    <location>
        <begin position="1"/>
        <end position="23"/>
    </location>
</feature>